<accession>A0A4C1V8V4</accession>
<dbReference type="AlphaFoldDB" id="A0A4C1V8V4"/>
<dbReference type="Proteomes" id="UP000299102">
    <property type="component" value="Unassembled WGS sequence"/>
</dbReference>
<organism evidence="1 2">
    <name type="scientific">Eumeta variegata</name>
    <name type="common">Bagworm moth</name>
    <name type="synonym">Eumeta japonica</name>
    <dbReference type="NCBI Taxonomy" id="151549"/>
    <lineage>
        <taxon>Eukaryota</taxon>
        <taxon>Metazoa</taxon>
        <taxon>Ecdysozoa</taxon>
        <taxon>Arthropoda</taxon>
        <taxon>Hexapoda</taxon>
        <taxon>Insecta</taxon>
        <taxon>Pterygota</taxon>
        <taxon>Neoptera</taxon>
        <taxon>Endopterygota</taxon>
        <taxon>Lepidoptera</taxon>
        <taxon>Glossata</taxon>
        <taxon>Ditrysia</taxon>
        <taxon>Tineoidea</taxon>
        <taxon>Psychidae</taxon>
        <taxon>Oiketicinae</taxon>
        <taxon>Eumeta</taxon>
    </lineage>
</organism>
<reference evidence="1 2" key="1">
    <citation type="journal article" date="2019" name="Commun. Biol.">
        <title>The bagworm genome reveals a unique fibroin gene that provides high tensile strength.</title>
        <authorList>
            <person name="Kono N."/>
            <person name="Nakamura H."/>
            <person name="Ohtoshi R."/>
            <person name="Tomita M."/>
            <person name="Numata K."/>
            <person name="Arakawa K."/>
        </authorList>
    </citation>
    <scope>NUCLEOTIDE SEQUENCE [LARGE SCALE GENOMIC DNA]</scope>
</reference>
<evidence type="ECO:0000313" key="1">
    <source>
        <dbReference type="EMBL" id="GBP34717.1"/>
    </source>
</evidence>
<dbReference type="EMBL" id="BGZK01000292">
    <property type="protein sequence ID" value="GBP34717.1"/>
    <property type="molecule type" value="Genomic_DNA"/>
</dbReference>
<comment type="caution">
    <text evidence="1">The sequence shown here is derived from an EMBL/GenBank/DDBJ whole genome shotgun (WGS) entry which is preliminary data.</text>
</comment>
<sequence length="101" mass="11427">MDTRNPRGVINALPASYVEIGYPMEEGLIVEKWGSPWTLLLHGRDTTPRTALNINLADKSLLQVSSVRPVAHDSMFNRLDENVTESLDYQLALYNNVFRPI</sequence>
<evidence type="ECO:0000313" key="2">
    <source>
        <dbReference type="Proteomes" id="UP000299102"/>
    </source>
</evidence>
<proteinExistence type="predicted"/>
<name>A0A4C1V8V4_EUMVA</name>
<keyword evidence="2" id="KW-1185">Reference proteome</keyword>
<protein>
    <submittedName>
        <fullName evidence="1">Uncharacterized protein</fullName>
    </submittedName>
</protein>
<gene>
    <name evidence="1" type="ORF">EVAR_31587_1</name>
</gene>